<evidence type="ECO:0000259" key="1">
    <source>
        <dbReference type="Pfam" id="PF07238"/>
    </source>
</evidence>
<sequence>MRQFLRHPCDLPVELVIRKQTFLPRQRLHNISLGGVACNSPRGFRRGTSIELHIPLLGDAARYGGVIAWSRKQASDYRVGIAFIDEDMLFRARMIEQVCQIEHYRRQHAQADGGESPSEDLALEWIAQNAADFPLFCAV</sequence>
<evidence type="ECO:0000313" key="3">
    <source>
        <dbReference type="Proteomes" id="UP000198145"/>
    </source>
</evidence>
<dbReference type="STRING" id="46680.GCA_000807755_02114"/>
<organism evidence="2 3">
    <name type="scientific">Pseudomonas nitroreducens</name>
    <dbReference type="NCBI Taxonomy" id="46680"/>
    <lineage>
        <taxon>Bacteria</taxon>
        <taxon>Pseudomonadati</taxon>
        <taxon>Pseudomonadota</taxon>
        <taxon>Gammaproteobacteria</taxon>
        <taxon>Pseudomonadales</taxon>
        <taxon>Pseudomonadaceae</taxon>
        <taxon>Pseudomonas</taxon>
    </lineage>
</organism>
<dbReference type="RefSeq" id="WP_088417493.1">
    <property type="nucleotide sequence ID" value="NZ_NJBA01000003.1"/>
</dbReference>
<dbReference type="EMBL" id="NJBA01000003">
    <property type="protein sequence ID" value="OWP51358.1"/>
    <property type="molecule type" value="Genomic_DNA"/>
</dbReference>
<dbReference type="Gene3D" id="2.40.10.220">
    <property type="entry name" value="predicted glycosyltransferase like domains"/>
    <property type="match status" value="1"/>
</dbReference>
<gene>
    <name evidence="2" type="ORF">CEG18_10925</name>
</gene>
<dbReference type="SUPFAM" id="SSF141371">
    <property type="entry name" value="PilZ domain-like"/>
    <property type="match status" value="1"/>
</dbReference>
<dbReference type="Proteomes" id="UP000198145">
    <property type="component" value="Unassembled WGS sequence"/>
</dbReference>
<proteinExistence type="predicted"/>
<dbReference type="eggNOG" id="ENOG5032Z7Y">
    <property type="taxonomic scope" value="Bacteria"/>
</dbReference>
<reference evidence="2 3" key="1">
    <citation type="submission" date="2017-06" db="EMBL/GenBank/DDBJ databases">
        <title>Draft genome of Pseudomonas nitroreducens DF05.</title>
        <authorList>
            <person name="Iyer R."/>
        </authorList>
    </citation>
    <scope>NUCLEOTIDE SEQUENCE [LARGE SCALE GENOMIC DNA]</scope>
    <source>
        <strain evidence="2 3">DF05</strain>
    </source>
</reference>
<dbReference type="GO" id="GO:0035438">
    <property type="term" value="F:cyclic-di-GMP binding"/>
    <property type="evidence" value="ECO:0007669"/>
    <property type="project" value="InterPro"/>
</dbReference>
<comment type="caution">
    <text evidence="2">The sequence shown here is derived from an EMBL/GenBank/DDBJ whole genome shotgun (WGS) entry which is preliminary data.</text>
</comment>
<name>A0A246FAJ3_PSENT</name>
<protein>
    <submittedName>
        <fullName evidence="2">Pilus assembly protein PilZ</fullName>
    </submittedName>
</protein>
<dbReference type="Pfam" id="PF07238">
    <property type="entry name" value="PilZ"/>
    <property type="match status" value="1"/>
</dbReference>
<accession>A0A246FAJ3</accession>
<feature type="domain" description="PilZ" evidence="1">
    <location>
        <begin position="2"/>
        <end position="91"/>
    </location>
</feature>
<dbReference type="InterPro" id="IPR009875">
    <property type="entry name" value="PilZ_domain"/>
</dbReference>
<dbReference type="AlphaFoldDB" id="A0A246FAJ3"/>
<evidence type="ECO:0000313" key="2">
    <source>
        <dbReference type="EMBL" id="OWP51358.1"/>
    </source>
</evidence>